<evidence type="ECO:0000313" key="8">
    <source>
        <dbReference type="Proteomes" id="UP001160148"/>
    </source>
</evidence>
<keyword evidence="2" id="KW-0227">DNA damage</keyword>
<keyword evidence="8" id="KW-1185">Reference proteome</keyword>
<dbReference type="InterPro" id="IPR031657">
    <property type="entry name" value="REPA_OB_2"/>
</dbReference>
<evidence type="ECO:0000259" key="5">
    <source>
        <dbReference type="Pfam" id="PF16900"/>
    </source>
</evidence>
<dbReference type="InterPro" id="IPR025476">
    <property type="entry name" value="Helitron_helicase-like"/>
</dbReference>
<keyword evidence="2" id="KW-0347">Helicase</keyword>
<evidence type="ECO:0000259" key="6">
    <source>
        <dbReference type="Pfam" id="PF21530"/>
    </source>
</evidence>
<comment type="similarity">
    <text evidence="2">Belongs to the helicase family.</text>
</comment>
<proteinExistence type="inferred from homology"/>
<dbReference type="GO" id="GO:0006281">
    <property type="term" value="P:DNA repair"/>
    <property type="evidence" value="ECO:0007669"/>
    <property type="project" value="UniProtKB-KW"/>
</dbReference>
<feature type="domain" description="Helitron helicase-like" evidence="4">
    <location>
        <begin position="93"/>
        <end position="273"/>
    </location>
</feature>
<dbReference type="PANTHER" id="PTHR10492">
    <property type="match status" value="1"/>
</dbReference>
<evidence type="ECO:0000313" key="7">
    <source>
        <dbReference type="EMBL" id="CAI6348529.1"/>
    </source>
</evidence>
<keyword evidence="2" id="KW-0067">ATP-binding</keyword>
<dbReference type="SUPFAM" id="SSF50249">
    <property type="entry name" value="Nucleic acid-binding proteins"/>
    <property type="match status" value="1"/>
</dbReference>
<dbReference type="Pfam" id="PF05970">
    <property type="entry name" value="PIF1"/>
    <property type="match status" value="1"/>
</dbReference>
<evidence type="ECO:0000259" key="4">
    <source>
        <dbReference type="Pfam" id="PF14214"/>
    </source>
</evidence>
<evidence type="ECO:0000259" key="3">
    <source>
        <dbReference type="Pfam" id="PF05970"/>
    </source>
</evidence>
<feature type="domain" description="DNA helicase Pif1-like DEAD-box helicase" evidence="3">
    <location>
        <begin position="775"/>
        <end position="874"/>
    </location>
</feature>
<protein>
    <recommendedName>
        <fullName evidence="2">ATP-dependent DNA helicase</fullName>
        <ecNumber evidence="2">5.6.2.3</ecNumber>
    </recommendedName>
</protein>
<gene>
    <name evidence="7" type="ORF">MEUPH1_LOCUS5193</name>
</gene>
<keyword evidence="2" id="KW-0234">DNA repair</keyword>
<dbReference type="CDD" id="cd04475">
    <property type="entry name" value="RPA1_DBD_B"/>
    <property type="match status" value="1"/>
</dbReference>
<dbReference type="Gene3D" id="2.40.50.140">
    <property type="entry name" value="Nucleic acid-binding proteins"/>
    <property type="match status" value="1"/>
</dbReference>
<dbReference type="EMBL" id="CARXXK010000001">
    <property type="protein sequence ID" value="CAI6348529.1"/>
    <property type="molecule type" value="Genomic_DNA"/>
</dbReference>
<dbReference type="Pfam" id="PF16900">
    <property type="entry name" value="REPA_OB_2"/>
    <property type="match status" value="1"/>
</dbReference>
<comment type="cofactor">
    <cofactor evidence="2">
        <name>Mg(2+)</name>
        <dbReference type="ChEBI" id="CHEBI:18420"/>
    </cofactor>
</comment>
<dbReference type="EC" id="5.6.2.3" evidence="2"/>
<feature type="domain" description="Replication protein A OB" evidence="5">
    <location>
        <begin position="948"/>
        <end position="1030"/>
    </location>
</feature>
<dbReference type="GO" id="GO:0043139">
    <property type="term" value="F:5'-3' DNA helicase activity"/>
    <property type="evidence" value="ECO:0007669"/>
    <property type="project" value="UniProtKB-EC"/>
</dbReference>
<dbReference type="InterPro" id="IPR012340">
    <property type="entry name" value="NA-bd_OB-fold"/>
</dbReference>
<keyword evidence="1" id="KW-0238">DNA-binding</keyword>
<organism evidence="7 8">
    <name type="scientific">Macrosiphum euphorbiae</name>
    <name type="common">potato aphid</name>
    <dbReference type="NCBI Taxonomy" id="13131"/>
    <lineage>
        <taxon>Eukaryota</taxon>
        <taxon>Metazoa</taxon>
        <taxon>Ecdysozoa</taxon>
        <taxon>Arthropoda</taxon>
        <taxon>Hexapoda</taxon>
        <taxon>Insecta</taxon>
        <taxon>Pterygota</taxon>
        <taxon>Neoptera</taxon>
        <taxon>Paraneoptera</taxon>
        <taxon>Hemiptera</taxon>
        <taxon>Sternorrhyncha</taxon>
        <taxon>Aphidomorpha</taxon>
        <taxon>Aphidoidea</taxon>
        <taxon>Aphididae</taxon>
        <taxon>Macrosiphini</taxon>
        <taxon>Macrosiphum</taxon>
    </lineage>
</organism>
<name>A0AAV0VY83_9HEMI</name>
<evidence type="ECO:0000256" key="1">
    <source>
        <dbReference type="ARBA" id="ARBA00023125"/>
    </source>
</evidence>
<reference evidence="7 8" key="1">
    <citation type="submission" date="2023-01" db="EMBL/GenBank/DDBJ databases">
        <authorList>
            <person name="Whitehead M."/>
        </authorList>
    </citation>
    <scope>NUCLEOTIDE SEQUENCE [LARGE SCALE GENOMIC DNA]</scope>
</reference>
<dbReference type="InterPro" id="IPR010285">
    <property type="entry name" value="DNA_helicase_pif1-like_DEAD"/>
</dbReference>
<accession>A0AAV0VY83</accession>
<dbReference type="PANTHER" id="PTHR10492:SF57">
    <property type="entry name" value="ATP-DEPENDENT DNA HELICASE"/>
    <property type="match status" value="1"/>
</dbReference>
<dbReference type="Pfam" id="PF21530">
    <property type="entry name" value="Pif1_2B_dom"/>
    <property type="match status" value="1"/>
</dbReference>
<dbReference type="GO" id="GO:0016787">
    <property type="term" value="F:hydrolase activity"/>
    <property type="evidence" value="ECO:0007669"/>
    <property type="project" value="UniProtKB-KW"/>
</dbReference>
<dbReference type="Pfam" id="PF14214">
    <property type="entry name" value="Helitron_like_N"/>
    <property type="match status" value="1"/>
</dbReference>
<comment type="catalytic activity">
    <reaction evidence="2">
        <text>ATP + H2O = ADP + phosphate + H(+)</text>
        <dbReference type="Rhea" id="RHEA:13065"/>
        <dbReference type="ChEBI" id="CHEBI:15377"/>
        <dbReference type="ChEBI" id="CHEBI:15378"/>
        <dbReference type="ChEBI" id="CHEBI:30616"/>
        <dbReference type="ChEBI" id="CHEBI:43474"/>
        <dbReference type="ChEBI" id="CHEBI:456216"/>
        <dbReference type="EC" id="5.6.2.3"/>
    </reaction>
</comment>
<evidence type="ECO:0000256" key="2">
    <source>
        <dbReference type="RuleBase" id="RU363044"/>
    </source>
</evidence>
<dbReference type="InterPro" id="IPR049163">
    <property type="entry name" value="Pif1-like_2B_dom"/>
</dbReference>
<sequence>MVPQGQHRGRFNAPTQVEMAVVMIGEEYGNRDIVLSRKDEKLQRISETHRSYDSLEYPLIFLHGEDGYAIDILSFNVNLNEYNSHKTISSKQFYAYRLMVRHDIYNHLHNYRQLINKYWVDMYAKIESERLLFIRNNQSKLRAEDYIHLRDAIENDGHVNDIGQLFILPSSFTGGPRYMHEKTMDAMTYVRNFGTPNLFITFTCNPNWMEIKRELKHGQTAQDRHDIIARVFHQKMKVLMNLIVKHRIFGETQCYMYTVEWQKRGLPHAHLLVWLVDKIRPNDVDDIISAELPNPEIDPELFEIVKKHMVHGPCGYMNPNSPCMGENQKCSKRYPKAFTNSTITEYDGYPLYRRRDFRSGGFKSTVLRNSTLVEIDNRFIVPYNSLLLKTFNAHINVEWCHSVKSIKYICKYINKGSDQAIFALTNKFDEVGIYQIGRYISTNEAVWKILGFPLHQRHPVVQHLAVHLENGQRIYFSSADNVQHILNHSKNTTLLAFFDLCQVDDFAKTLLYHEVPKYFTWDSNNHTFSRRKRGKLLENNIYSTDAIGRVYTVHPNNAECYFLRLLLHVVKGPTSFQNLRTVNNINYPTFQQACKTLNLIDDDSHWSLTLTEASLNDSSSKLRYLFALMLSACQISDPLELWILHRNSMSDDILHQSKILDPNSTFNDTIYNKTLRLLNNILLKINGKQLQYYNLPLPECDSNDSNDSNVNMDNQFEYMRETQYDKCSLKTDISTNEPRLTNEQRCVFDAVYNSVLRHDGKLFFIDAPGGTVYYMAHKKAIEALNRSLIDLTGKNDIMGRITIAFSGDFRQILPVVPRGTKTDEIHVCIKSSNLWEHVIRLKLTSNIRVQLSKEQDSDEFSKFLLDIGEGKLPIDENNQISLTDDFGKIIFNIPELINSIYPDLTNVTLYPEQCVNYPSEFLHTLNPPGFPPHELKLKVGTPIILLHTIGVIIRIEDIVDIVKPTKTLKLRDVVIADNTGIEITLTLWNEEASLFTGQIEDVLSVEKSKLVIYKKGKKLSVTHSTVIQINPNWPEKEVLKEWYKKEGRYQVDRMDLTQSSSIDNTTLNQSDNAYLTSVDDKVISQIIEDKKSTKRRLDEIYILQEQLQNEINELTFKKIRLNLERQAVENRIISRRQ</sequence>
<keyword evidence="2" id="KW-0233">DNA recombination</keyword>
<dbReference type="AlphaFoldDB" id="A0AAV0VY83"/>
<dbReference type="GO" id="GO:0000723">
    <property type="term" value="P:telomere maintenance"/>
    <property type="evidence" value="ECO:0007669"/>
    <property type="project" value="InterPro"/>
</dbReference>
<dbReference type="Proteomes" id="UP001160148">
    <property type="component" value="Unassembled WGS sequence"/>
</dbReference>
<dbReference type="GO" id="GO:0003677">
    <property type="term" value="F:DNA binding"/>
    <property type="evidence" value="ECO:0007669"/>
    <property type="project" value="UniProtKB-KW"/>
</dbReference>
<dbReference type="GO" id="GO:0006310">
    <property type="term" value="P:DNA recombination"/>
    <property type="evidence" value="ECO:0007669"/>
    <property type="project" value="UniProtKB-KW"/>
</dbReference>
<feature type="domain" description="DNA helicase Pif1-like 2B" evidence="6">
    <location>
        <begin position="920"/>
        <end position="947"/>
    </location>
</feature>
<dbReference type="GO" id="GO:0005524">
    <property type="term" value="F:ATP binding"/>
    <property type="evidence" value="ECO:0007669"/>
    <property type="project" value="UniProtKB-KW"/>
</dbReference>
<keyword evidence="2" id="KW-0547">Nucleotide-binding</keyword>
<comment type="caution">
    <text evidence="7">The sequence shown here is derived from an EMBL/GenBank/DDBJ whole genome shotgun (WGS) entry which is preliminary data.</text>
</comment>
<keyword evidence="2" id="KW-0378">Hydrolase</keyword>